<keyword evidence="1" id="KW-0067">ATP-binding</keyword>
<comment type="caution">
    <text evidence="4">The sequence shown here is derived from an EMBL/GenBank/DDBJ whole genome shotgun (WGS) entry which is preliminary data.</text>
</comment>
<dbReference type="Pfam" id="PF02769">
    <property type="entry name" value="AIRS_C"/>
    <property type="match status" value="1"/>
</dbReference>
<dbReference type="PIRSF" id="PIRSF005303">
    <property type="entry name" value="Thiam_monoph_kin"/>
    <property type="match status" value="1"/>
</dbReference>
<feature type="binding site" evidence="1">
    <location>
        <position position="364"/>
    </location>
    <ligand>
        <name>substrate</name>
    </ligand>
</feature>
<dbReference type="Gene3D" id="3.90.650.10">
    <property type="entry name" value="PurM-like C-terminal domain"/>
    <property type="match status" value="1"/>
</dbReference>
<feature type="binding site" evidence="1">
    <location>
        <position position="248"/>
    </location>
    <ligand>
        <name>ATP</name>
        <dbReference type="ChEBI" id="CHEBI:30616"/>
    </ligand>
</feature>
<dbReference type="EC" id="2.7.4.16" evidence="1"/>
<evidence type="ECO:0000256" key="1">
    <source>
        <dbReference type="HAMAP-Rule" id="MF_02128"/>
    </source>
</evidence>
<dbReference type="InterPro" id="IPR036921">
    <property type="entry name" value="PurM-like_N_sf"/>
</dbReference>
<dbReference type="InterPro" id="IPR006283">
    <property type="entry name" value="ThiL-like"/>
</dbReference>
<feature type="binding site" evidence="1">
    <location>
        <position position="249"/>
    </location>
    <ligand>
        <name>Mg(2+)</name>
        <dbReference type="ChEBI" id="CHEBI:18420"/>
        <label>5</label>
    </ligand>
</feature>
<organism evidence="4 5">
    <name type="scientific">Actinomyces oris</name>
    <dbReference type="NCBI Taxonomy" id="544580"/>
    <lineage>
        <taxon>Bacteria</taxon>
        <taxon>Bacillati</taxon>
        <taxon>Actinomycetota</taxon>
        <taxon>Actinomycetes</taxon>
        <taxon>Actinomycetales</taxon>
        <taxon>Actinomycetaceae</taxon>
        <taxon>Actinomyces</taxon>
    </lineage>
</organism>
<comment type="caution">
    <text evidence="1">Lacks conserved residue(s) required for the propagation of feature annotation.</text>
</comment>
<comment type="pathway">
    <text evidence="1">Cofactor biosynthesis; thiamine diphosphate biosynthesis; thiamine diphosphate from thiamine phosphate: step 1/1.</text>
</comment>
<dbReference type="NCBIfam" id="TIGR01379">
    <property type="entry name" value="thiL"/>
    <property type="match status" value="1"/>
</dbReference>
<keyword evidence="1" id="KW-0784">Thiamine biosynthesis</keyword>
<feature type="binding site" evidence="1">
    <location>
        <position position="64"/>
    </location>
    <ligand>
        <name>Mg(2+)</name>
        <dbReference type="ChEBI" id="CHEBI:18420"/>
        <label>1</label>
    </ligand>
</feature>
<dbReference type="EMBL" id="MSKJ01000009">
    <property type="protein sequence ID" value="OLO45088.1"/>
    <property type="molecule type" value="Genomic_DNA"/>
</dbReference>
<dbReference type="InterPro" id="IPR016188">
    <property type="entry name" value="PurM-like_N"/>
</dbReference>
<proteinExistence type="inferred from homology"/>
<dbReference type="PANTHER" id="PTHR30270:SF0">
    <property type="entry name" value="THIAMINE-MONOPHOSPHATE KINASE"/>
    <property type="match status" value="1"/>
</dbReference>
<feature type="binding site" evidence="1">
    <location>
        <position position="246"/>
    </location>
    <ligand>
        <name>Mg(2+)</name>
        <dbReference type="ChEBI" id="CHEBI:18420"/>
        <label>3</label>
    </ligand>
</feature>
<sequence>MSTAEQDAAGRGVPGEDVRVGDLSEEELLAVITPLLPRGPQTPVGTGDDCAVLSFPDSLTAVSTDVLVEGRHFRTEWSTGCDVGARAAAQNLADAAAMGAWPVAIVVGLVMPAATSVGWVRDFARGLARGCEPCGAGVMGGDLSGGNSLVVAVTVLGDLEGRAPVLRSGARPGDAVIHVGTLGRSAAGLALLSAGTDHAPGSHTSFFAGGQEQPQVRACIETFRAPTPPLAAGRELALVGATSMLDVSDGLLRDAGRIARASGVVIDLDDPGDLPDASFLEPVSALVSGHGGSEARALARRWLLTGGEDHGLLATVPTDALERLPAGARVIGRVLSPQASAARVLGRRPGVLLAGEPPQEHTGWDHFSQT</sequence>
<dbReference type="Pfam" id="PF00586">
    <property type="entry name" value="AIRS"/>
    <property type="match status" value="1"/>
</dbReference>
<feature type="binding site" evidence="1">
    <location>
        <position position="167"/>
    </location>
    <ligand>
        <name>ATP</name>
        <dbReference type="ChEBI" id="CHEBI:30616"/>
    </ligand>
</feature>
<dbReference type="InterPro" id="IPR036676">
    <property type="entry name" value="PurM-like_C_sf"/>
</dbReference>
<name>A0A1Q8VAG4_9ACTO</name>
<dbReference type="AlphaFoldDB" id="A0A1Q8VAG4"/>
<feature type="binding site" evidence="1">
    <location>
        <position position="94"/>
    </location>
    <ligand>
        <name>Mg(2+)</name>
        <dbReference type="ChEBI" id="CHEBI:18420"/>
        <label>3</label>
    </ligand>
</feature>
<accession>A0A1Q8VAG4</accession>
<dbReference type="GO" id="GO:0009030">
    <property type="term" value="F:thiamine-phosphate kinase activity"/>
    <property type="evidence" value="ECO:0007669"/>
    <property type="project" value="UniProtKB-UniRule"/>
</dbReference>
<reference evidence="4 5" key="1">
    <citation type="submission" date="2016-12" db="EMBL/GenBank/DDBJ databases">
        <title>Genomic Comparison of strains in the 'Actinomyces naeslundii' Group.</title>
        <authorList>
            <person name="Mughal S.R."/>
            <person name="Do T."/>
            <person name="Gilbert S.C."/>
            <person name="Witherden E.A."/>
            <person name="Didelot X."/>
            <person name="Beighton D."/>
        </authorList>
    </citation>
    <scope>NUCLEOTIDE SEQUENCE [LARGE SCALE GENOMIC DNA]</scope>
    <source>
        <strain evidence="4 5">CCUG 33920</strain>
    </source>
</reference>
<comment type="miscellaneous">
    <text evidence="1">Reaction mechanism of ThiL seems to utilize a direct, inline transfer of the gamma-phosphate of ATP to TMP rather than a phosphorylated enzyme intermediate.</text>
</comment>
<dbReference type="Gene3D" id="3.30.1330.10">
    <property type="entry name" value="PurM-like, N-terminal domain"/>
    <property type="match status" value="1"/>
</dbReference>
<comment type="function">
    <text evidence="1">Catalyzes the ATP-dependent phosphorylation of thiamine-monophosphate (TMP) to form thiamine-pyrophosphate (TPP), the active form of vitamin B1.</text>
</comment>
<dbReference type="UniPathway" id="UPA00060">
    <property type="reaction ID" value="UER00142"/>
</dbReference>
<comment type="similarity">
    <text evidence="1">Belongs to the thiamine-monophosphate kinase family.</text>
</comment>
<feature type="domain" description="PurM-like N-terminal" evidence="2">
    <location>
        <begin position="47"/>
        <end position="157"/>
    </location>
</feature>
<evidence type="ECO:0000259" key="2">
    <source>
        <dbReference type="Pfam" id="PF00586"/>
    </source>
</evidence>
<feature type="binding site" evidence="1">
    <location>
        <position position="308"/>
    </location>
    <ligand>
        <name>substrate</name>
    </ligand>
</feature>
<dbReference type="GO" id="GO:0005524">
    <property type="term" value="F:ATP binding"/>
    <property type="evidence" value="ECO:0007669"/>
    <property type="project" value="UniProtKB-UniRule"/>
</dbReference>
<evidence type="ECO:0000313" key="4">
    <source>
        <dbReference type="EMBL" id="OLO45088.1"/>
    </source>
</evidence>
<keyword evidence="1" id="KW-0460">Magnesium</keyword>
<feature type="binding site" evidence="1">
    <location>
        <position position="49"/>
    </location>
    <ligand>
        <name>Mg(2+)</name>
        <dbReference type="ChEBI" id="CHEBI:18420"/>
        <label>3</label>
    </ligand>
</feature>
<dbReference type="InterPro" id="IPR010918">
    <property type="entry name" value="PurM-like_C_dom"/>
</dbReference>
<feature type="binding site" evidence="1">
    <location>
        <position position="65"/>
    </location>
    <ligand>
        <name>Mg(2+)</name>
        <dbReference type="ChEBI" id="CHEBI:18420"/>
        <label>1</label>
    </ligand>
</feature>
<gene>
    <name evidence="1" type="primary">thiL</name>
    <name evidence="4" type="ORF">BKH29_04780</name>
</gene>
<dbReference type="SUPFAM" id="SSF56042">
    <property type="entry name" value="PurM C-terminal domain-like"/>
    <property type="match status" value="1"/>
</dbReference>
<evidence type="ECO:0000313" key="5">
    <source>
        <dbReference type="Proteomes" id="UP000186857"/>
    </source>
</evidence>
<feature type="binding site" evidence="1">
    <location>
        <position position="72"/>
    </location>
    <ligand>
        <name>substrate</name>
    </ligand>
</feature>
<dbReference type="GO" id="GO:0009229">
    <property type="term" value="P:thiamine diphosphate biosynthetic process"/>
    <property type="evidence" value="ECO:0007669"/>
    <property type="project" value="UniProtKB-UniRule"/>
</dbReference>
<dbReference type="NCBIfam" id="NF004351">
    <property type="entry name" value="PRK05731.1-4"/>
    <property type="match status" value="1"/>
</dbReference>
<feature type="domain" description="PurM-like C-terminal" evidence="3">
    <location>
        <begin position="171"/>
        <end position="335"/>
    </location>
</feature>
<feature type="binding site" evidence="1">
    <location>
        <position position="65"/>
    </location>
    <ligand>
        <name>Mg(2+)</name>
        <dbReference type="ChEBI" id="CHEBI:18420"/>
        <label>2</label>
    </ligand>
</feature>
<feature type="binding site" evidence="1">
    <location>
        <position position="142"/>
    </location>
    <ligand>
        <name>Mg(2+)</name>
        <dbReference type="ChEBI" id="CHEBI:18420"/>
        <label>1</label>
    </ligand>
</feature>
<protein>
    <recommendedName>
        <fullName evidence="1">Thiamine-monophosphate kinase</fullName>
        <shortName evidence="1">TMP kinase</shortName>
        <shortName evidence="1">Thiamine-phosphate kinase</shortName>
        <ecNumber evidence="1">2.7.4.16</ecNumber>
    </recommendedName>
</protein>
<dbReference type="Proteomes" id="UP000186857">
    <property type="component" value="Unassembled WGS sequence"/>
</dbReference>
<keyword evidence="1 4" id="KW-0418">Kinase</keyword>
<dbReference type="SUPFAM" id="SSF55326">
    <property type="entry name" value="PurM N-terminal domain-like"/>
    <property type="match status" value="1"/>
</dbReference>
<dbReference type="RefSeq" id="WP_075376458.1">
    <property type="nucleotide sequence ID" value="NZ_MSKJ01000009.1"/>
</dbReference>
<comment type="catalytic activity">
    <reaction evidence="1">
        <text>thiamine phosphate + ATP = thiamine diphosphate + ADP</text>
        <dbReference type="Rhea" id="RHEA:15913"/>
        <dbReference type="ChEBI" id="CHEBI:30616"/>
        <dbReference type="ChEBI" id="CHEBI:37575"/>
        <dbReference type="ChEBI" id="CHEBI:58937"/>
        <dbReference type="ChEBI" id="CHEBI:456216"/>
        <dbReference type="EC" id="2.7.4.16"/>
    </reaction>
</comment>
<evidence type="ECO:0000259" key="3">
    <source>
        <dbReference type="Pfam" id="PF02769"/>
    </source>
</evidence>
<dbReference type="GO" id="GO:0000287">
    <property type="term" value="F:magnesium ion binding"/>
    <property type="evidence" value="ECO:0007669"/>
    <property type="project" value="UniProtKB-UniRule"/>
</dbReference>
<feature type="binding site" evidence="1">
    <location>
        <position position="49"/>
    </location>
    <ligand>
        <name>Mg(2+)</name>
        <dbReference type="ChEBI" id="CHEBI:18420"/>
        <label>4</label>
    </ligand>
</feature>
<feature type="binding site" evidence="1">
    <location>
        <position position="94"/>
    </location>
    <ligand>
        <name>Mg(2+)</name>
        <dbReference type="ChEBI" id="CHEBI:18420"/>
        <label>2</label>
    </ligand>
</feature>
<dbReference type="HAMAP" id="MF_02128">
    <property type="entry name" value="TMP_kinase"/>
    <property type="match status" value="1"/>
</dbReference>
<keyword evidence="1" id="KW-0479">Metal-binding</keyword>
<feature type="binding site" evidence="1">
    <location>
        <position position="63"/>
    </location>
    <ligand>
        <name>Mg(2+)</name>
        <dbReference type="ChEBI" id="CHEBI:18420"/>
        <label>4</label>
    </ligand>
</feature>
<dbReference type="PANTHER" id="PTHR30270">
    <property type="entry name" value="THIAMINE-MONOPHOSPHATE KINASE"/>
    <property type="match status" value="1"/>
</dbReference>
<dbReference type="OrthoDB" id="9802811at2"/>
<keyword evidence="1" id="KW-0808">Transferase</keyword>
<feature type="binding site" evidence="1">
    <location>
        <begin position="141"/>
        <end position="142"/>
    </location>
    <ligand>
        <name>ATP</name>
        <dbReference type="ChEBI" id="CHEBI:30616"/>
    </ligand>
</feature>
<keyword evidence="1" id="KW-0547">Nucleotide-binding</keyword>
<dbReference type="CDD" id="cd02194">
    <property type="entry name" value="ThiL"/>
    <property type="match status" value="1"/>
</dbReference>
<feature type="binding site" evidence="1">
    <location>
        <position position="94"/>
    </location>
    <ligand>
        <name>Mg(2+)</name>
        <dbReference type="ChEBI" id="CHEBI:18420"/>
        <label>4</label>
    </ligand>
</feature>
<dbReference type="GO" id="GO:0009228">
    <property type="term" value="P:thiamine biosynthetic process"/>
    <property type="evidence" value="ECO:0007669"/>
    <property type="project" value="UniProtKB-KW"/>
</dbReference>